<dbReference type="Pfam" id="PF16043">
    <property type="entry name" value="DUF4795"/>
    <property type="match status" value="1"/>
</dbReference>
<sequence length="567" mass="63301">MRQRQRLLSHLQRNFTDKMSQYPQPEELKQVVTWEEMQAVLQKDGTGSSAAVATNARPLHPVSAAATGGLVGTTPMSGSPVPATPPISTTPSPETLRRVSSTHPETVETLQYVGGLRDRHECLEARVTRLEEAGKAAHSQLQHFEERLMDIDQRRMPSDLPEQLSSLQSLTEALQTNSDRSSALLRDVQGAILQLRTDCEKQDRTVTDLMKTDSQRSSQIDHLCKSVEELGEKKADKELVQTEINADKRALETKASRTQLDVMTGQLNGMFQELLSKISSQEQDWHKVVENISTEMESKLNRIELEPLKKQLEQRWRMIQKQLRSQPAPQLDDAAGIRKQLVARFHCISCARPVDMLTPGPLLVTVPPAPNLPSRRSSRPYTVYELEQIRQHCRSSEPTDYGYLSMSRNCGGGHTLTHPAQRHTRLQHATHPVQPDEDGQVTSGFVHTQITEVDILGLDGRIYKGRLNRQSGRMTEEPKLPTISPREGICRSKDTALHPFPQNEAGVGLSVQPHSAKSGRSRSASHYSLRDQPESSNSCLPYASPPQPPLDVTVDLSQSEEEPVTVL</sequence>
<keyword evidence="4" id="KW-1185">Reference proteome</keyword>
<dbReference type="AlphaFoldDB" id="A0AAY4CIV5"/>
<dbReference type="Ensembl" id="ENSDCDT00010040939.1">
    <property type="protein sequence ID" value="ENSDCDP00010033038.1"/>
    <property type="gene ID" value="ENSDCDG00010021070.1"/>
</dbReference>
<feature type="region of interest" description="Disordered" evidence="1">
    <location>
        <begin position="493"/>
        <end position="567"/>
    </location>
</feature>
<feature type="region of interest" description="Disordered" evidence="1">
    <location>
        <begin position="78"/>
        <end position="102"/>
    </location>
</feature>
<dbReference type="InterPro" id="IPR032013">
    <property type="entry name" value="DUF4795"/>
</dbReference>
<evidence type="ECO:0000256" key="1">
    <source>
        <dbReference type="SAM" id="MobiDB-lite"/>
    </source>
</evidence>
<evidence type="ECO:0000313" key="3">
    <source>
        <dbReference type="Ensembl" id="ENSDCDP00010033038.1"/>
    </source>
</evidence>
<dbReference type="PANTHER" id="PTHR47080">
    <property type="entry name" value="CHROMOSOME 16 OPEN READING FRAME 96"/>
    <property type="match status" value="1"/>
</dbReference>
<reference evidence="3" key="2">
    <citation type="submission" date="2025-08" db="UniProtKB">
        <authorList>
            <consortium name="Ensembl"/>
        </authorList>
    </citation>
    <scope>IDENTIFICATION</scope>
</reference>
<accession>A0AAY4CIV5</accession>
<reference evidence="3" key="3">
    <citation type="submission" date="2025-09" db="UniProtKB">
        <authorList>
            <consortium name="Ensembl"/>
        </authorList>
    </citation>
    <scope>IDENTIFICATION</scope>
</reference>
<evidence type="ECO:0000313" key="4">
    <source>
        <dbReference type="Proteomes" id="UP000694580"/>
    </source>
</evidence>
<proteinExistence type="predicted"/>
<name>A0AAY4CIV5_9TELE</name>
<organism evidence="3 4">
    <name type="scientific">Denticeps clupeoides</name>
    <name type="common">denticle herring</name>
    <dbReference type="NCBI Taxonomy" id="299321"/>
    <lineage>
        <taxon>Eukaryota</taxon>
        <taxon>Metazoa</taxon>
        <taxon>Chordata</taxon>
        <taxon>Craniata</taxon>
        <taxon>Vertebrata</taxon>
        <taxon>Euteleostomi</taxon>
        <taxon>Actinopterygii</taxon>
        <taxon>Neopterygii</taxon>
        <taxon>Teleostei</taxon>
        <taxon>Clupei</taxon>
        <taxon>Clupeiformes</taxon>
        <taxon>Denticipitoidei</taxon>
        <taxon>Denticipitidae</taxon>
        <taxon>Denticeps</taxon>
    </lineage>
</organism>
<dbReference type="PANTHER" id="PTHR47080:SF2">
    <property type="entry name" value="GLUTAMINE-RICH PROTEIN 2"/>
    <property type="match status" value="1"/>
</dbReference>
<dbReference type="GeneTree" id="ENSGT00940000161294"/>
<dbReference type="Proteomes" id="UP000694580">
    <property type="component" value="Chromosome 7"/>
</dbReference>
<protein>
    <recommendedName>
        <fullName evidence="2">DUF4795 domain-containing protein</fullName>
    </recommendedName>
</protein>
<evidence type="ECO:0000259" key="2">
    <source>
        <dbReference type="Pfam" id="PF16043"/>
    </source>
</evidence>
<reference evidence="3 4" key="1">
    <citation type="submission" date="2020-06" db="EMBL/GenBank/DDBJ databases">
        <authorList>
            <consortium name="Wellcome Sanger Institute Data Sharing"/>
        </authorList>
    </citation>
    <scope>NUCLEOTIDE SEQUENCE [LARGE SCALE GENOMIC DNA]</scope>
</reference>
<gene>
    <name evidence="3" type="primary">LOC114794114</name>
</gene>
<feature type="compositionally biased region" description="Acidic residues" evidence="1">
    <location>
        <begin position="558"/>
        <end position="567"/>
    </location>
</feature>
<feature type="domain" description="DUF4795" evidence="2">
    <location>
        <begin position="181"/>
        <end position="381"/>
    </location>
</feature>